<dbReference type="Proteomes" id="UP000269539">
    <property type="component" value="Unassembled WGS sequence"/>
</dbReference>
<dbReference type="PANTHER" id="PTHR30292:SF0">
    <property type="entry name" value="5-OXOPROLINASE SUBUNIT A"/>
    <property type="match status" value="1"/>
</dbReference>
<evidence type="ECO:0000313" key="1">
    <source>
        <dbReference type="EMBL" id="RMY80957.1"/>
    </source>
</evidence>
<sequence length="279" mass="30379">MAGPSCSADDVRVISSPLKLPSFVAMGPIQKKVHINVDLGEGYGNFKCGPDEELIPMIDHANVACGFHAGDPLIMQQTVRACKQHNIAIGAHPGLPDIQGFGRREMKLSPEELTAMVRYQVGALKAFLDAEGVPLHHVKPHGVLYGMMYRDREVCRAVYEGVPKGTPVFGLAGTFHEETAKEIGLPFVAELYGDVKYNADRTLVIDRKKKAWTTDEIKKHVSSQIENSSVTAVNGQDIDLPIGDHDVSLCCHSDSPGAVQIVSAARQMVDEHNKKQGFV</sequence>
<name>A0A3M7EX25_HORWE</name>
<evidence type="ECO:0000313" key="2">
    <source>
        <dbReference type="Proteomes" id="UP000269539"/>
    </source>
</evidence>
<dbReference type="PANTHER" id="PTHR30292">
    <property type="entry name" value="UNCHARACTERIZED PROTEIN YBGL-RELATED"/>
    <property type="match status" value="1"/>
</dbReference>
<dbReference type="NCBIfam" id="NF003814">
    <property type="entry name" value="PRK05406.1-3"/>
    <property type="match status" value="1"/>
</dbReference>
<dbReference type="Pfam" id="PF03746">
    <property type="entry name" value="LamB_YcsF"/>
    <property type="match status" value="1"/>
</dbReference>
<dbReference type="VEuPathDB" id="FungiDB:BTJ68_02328"/>
<dbReference type="EMBL" id="QWIO01000976">
    <property type="protein sequence ID" value="RMY80957.1"/>
    <property type="molecule type" value="Genomic_DNA"/>
</dbReference>
<dbReference type="SUPFAM" id="SSF88713">
    <property type="entry name" value="Glycoside hydrolase/deacetylase"/>
    <property type="match status" value="1"/>
</dbReference>
<reference evidence="1 2" key="1">
    <citation type="journal article" date="2018" name="BMC Genomics">
        <title>Genomic evidence for intraspecific hybridization in a clonal and extremely halotolerant yeast.</title>
        <authorList>
            <person name="Gostincar C."/>
            <person name="Stajich J.E."/>
            <person name="Zupancic J."/>
            <person name="Zalar P."/>
            <person name="Gunde-Cimerman N."/>
        </authorList>
    </citation>
    <scope>NUCLEOTIDE SEQUENCE [LARGE SCALE GENOMIC DNA]</scope>
    <source>
        <strain evidence="1 2">EXF-10513</strain>
    </source>
</reference>
<dbReference type="Gene3D" id="3.20.20.370">
    <property type="entry name" value="Glycoside hydrolase/deacetylase"/>
    <property type="match status" value="1"/>
</dbReference>
<organism evidence="1 2">
    <name type="scientific">Hortaea werneckii</name>
    <name type="common">Black yeast</name>
    <name type="synonym">Cladosporium werneckii</name>
    <dbReference type="NCBI Taxonomy" id="91943"/>
    <lineage>
        <taxon>Eukaryota</taxon>
        <taxon>Fungi</taxon>
        <taxon>Dikarya</taxon>
        <taxon>Ascomycota</taxon>
        <taxon>Pezizomycotina</taxon>
        <taxon>Dothideomycetes</taxon>
        <taxon>Dothideomycetidae</taxon>
        <taxon>Mycosphaerellales</taxon>
        <taxon>Teratosphaeriaceae</taxon>
        <taxon>Hortaea</taxon>
    </lineage>
</organism>
<accession>A0A3M7EX25</accession>
<protein>
    <recommendedName>
        <fullName evidence="3">Lactam utilization protein lamB</fullName>
    </recommendedName>
</protein>
<comment type="caution">
    <text evidence="1">The sequence shown here is derived from an EMBL/GenBank/DDBJ whole genome shotgun (WGS) entry which is preliminary data.</text>
</comment>
<evidence type="ECO:0008006" key="3">
    <source>
        <dbReference type="Google" id="ProtNLM"/>
    </source>
</evidence>
<dbReference type="AlphaFoldDB" id="A0A3M7EX25"/>
<gene>
    <name evidence="1" type="ORF">D0864_08465</name>
</gene>
<dbReference type="GO" id="GO:0005975">
    <property type="term" value="P:carbohydrate metabolic process"/>
    <property type="evidence" value="ECO:0007669"/>
    <property type="project" value="InterPro"/>
</dbReference>
<dbReference type="InterPro" id="IPR011330">
    <property type="entry name" value="Glyco_hydro/deAcase_b/a-brl"/>
</dbReference>
<dbReference type="InterPro" id="IPR005501">
    <property type="entry name" value="LamB/YcsF/PxpA-like"/>
</dbReference>
<proteinExistence type="predicted"/>